<sequence length="309" mass="33732">MAFAGPAASAQCFNNEPWSYASSNSQPIESFPVTKGPDPLSGNWNYDSAIDLFSMDNMMPDTFSMDLPSDPISLDPSYFPVDPFGSPDVSGFAISNSGEDAVSCQSPSELDSDDQLWSPTCPTISPVDPTVDMSASDVRSRAVEMETSRRQSMQSMQSKRSSISTVSSSPDIVPQDDQTEVKQTQPASSTSNQKSSRTRSKESTASQPPNSRNAAKRAAHNVIEKRYRTNMNAKFVALEKAMSGGIQKPTKGESGSLKKSEILANAISYMQKLQDENKSLQKEVSFLKQSVAARGGWRNQRRSDIHFRG</sequence>
<feature type="compositionally biased region" description="Basic and acidic residues" evidence="2">
    <location>
        <begin position="138"/>
        <end position="149"/>
    </location>
</feature>
<feature type="coiled-coil region" evidence="1">
    <location>
        <begin position="263"/>
        <end position="290"/>
    </location>
</feature>
<proteinExistence type="predicted"/>
<keyword evidence="1" id="KW-0175">Coiled coil</keyword>
<feature type="region of interest" description="Disordered" evidence="2">
    <location>
        <begin position="20"/>
        <end position="40"/>
    </location>
</feature>
<feature type="compositionally biased region" description="Polar residues" evidence="2">
    <location>
        <begin position="100"/>
        <end position="123"/>
    </location>
</feature>
<dbReference type="SMART" id="SM00353">
    <property type="entry name" value="HLH"/>
    <property type="match status" value="1"/>
</dbReference>
<organism evidence="4 5">
    <name type="scientific">Aspergillus sclerotialis</name>
    <dbReference type="NCBI Taxonomy" id="2070753"/>
    <lineage>
        <taxon>Eukaryota</taxon>
        <taxon>Fungi</taxon>
        <taxon>Dikarya</taxon>
        <taxon>Ascomycota</taxon>
        <taxon>Pezizomycotina</taxon>
        <taxon>Eurotiomycetes</taxon>
        <taxon>Eurotiomycetidae</taxon>
        <taxon>Eurotiales</taxon>
        <taxon>Aspergillaceae</taxon>
        <taxon>Aspergillus</taxon>
        <taxon>Aspergillus subgen. Polypaecilum</taxon>
    </lineage>
</organism>
<dbReference type="GO" id="GO:0046983">
    <property type="term" value="F:protein dimerization activity"/>
    <property type="evidence" value="ECO:0007669"/>
    <property type="project" value="InterPro"/>
</dbReference>
<dbReference type="Proteomes" id="UP000266188">
    <property type="component" value="Unassembled WGS sequence"/>
</dbReference>
<feature type="compositionally biased region" description="Polar residues" evidence="2">
    <location>
        <begin position="181"/>
        <end position="195"/>
    </location>
</feature>
<evidence type="ECO:0000259" key="3">
    <source>
        <dbReference type="PROSITE" id="PS50888"/>
    </source>
</evidence>
<dbReference type="PROSITE" id="PS50888">
    <property type="entry name" value="BHLH"/>
    <property type="match status" value="1"/>
</dbReference>
<feature type="compositionally biased region" description="Polar residues" evidence="2">
    <location>
        <begin position="203"/>
        <end position="213"/>
    </location>
</feature>
<evidence type="ECO:0000313" key="5">
    <source>
        <dbReference type="Proteomes" id="UP000266188"/>
    </source>
</evidence>
<name>A0A3A2ZB92_9EURO</name>
<feature type="domain" description="BHLH" evidence="3">
    <location>
        <begin position="215"/>
        <end position="273"/>
    </location>
</feature>
<keyword evidence="5" id="KW-1185">Reference proteome</keyword>
<dbReference type="InterPro" id="IPR036638">
    <property type="entry name" value="HLH_DNA-bd_sf"/>
</dbReference>
<dbReference type="EMBL" id="MVGC01000332">
    <property type="protein sequence ID" value="RJE20176.1"/>
    <property type="molecule type" value="Genomic_DNA"/>
</dbReference>
<protein>
    <recommendedName>
        <fullName evidence="3">BHLH domain-containing protein</fullName>
    </recommendedName>
</protein>
<dbReference type="PANTHER" id="PTHR47336">
    <property type="entry name" value="TRANSCRIPTION FACTOR HMS1-RELATED"/>
    <property type="match status" value="1"/>
</dbReference>
<dbReference type="SUPFAM" id="SSF47459">
    <property type="entry name" value="HLH, helix-loop-helix DNA-binding domain"/>
    <property type="match status" value="1"/>
</dbReference>
<gene>
    <name evidence="4" type="ORF">PHISCL_07493</name>
</gene>
<dbReference type="InterPro" id="IPR052099">
    <property type="entry name" value="Regulatory_TF_Diverse"/>
</dbReference>
<evidence type="ECO:0000256" key="1">
    <source>
        <dbReference type="SAM" id="Coils"/>
    </source>
</evidence>
<reference evidence="5" key="1">
    <citation type="submission" date="2017-02" db="EMBL/GenBank/DDBJ databases">
        <authorList>
            <person name="Tafer H."/>
            <person name="Lopandic K."/>
        </authorList>
    </citation>
    <scope>NUCLEOTIDE SEQUENCE [LARGE SCALE GENOMIC DNA]</scope>
    <source>
        <strain evidence="5">CBS 366.77</strain>
    </source>
</reference>
<evidence type="ECO:0000256" key="2">
    <source>
        <dbReference type="SAM" id="MobiDB-lite"/>
    </source>
</evidence>
<feature type="region of interest" description="Disordered" evidence="2">
    <location>
        <begin position="100"/>
        <end position="218"/>
    </location>
</feature>
<dbReference type="Gene3D" id="4.10.280.10">
    <property type="entry name" value="Helix-loop-helix DNA-binding domain"/>
    <property type="match status" value="1"/>
</dbReference>
<accession>A0A3A2ZB92</accession>
<dbReference type="OrthoDB" id="2133190at2759"/>
<dbReference type="PANTHER" id="PTHR47336:SF4">
    <property type="entry name" value="BHLH TRANSCRIPTION FACTOR (EUROFUNG)"/>
    <property type="match status" value="1"/>
</dbReference>
<dbReference type="Pfam" id="PF00010">
    <property type="entry name" value="HLH"/>
    <property type="match status" value="1"/>
</dbReference>
<dbReference type="STRING" id="2070753.A0A3A2ZB92"/>
<feature type="compositionally biased region" description="Low complexity" evidence="2">
    <location>
        <begin position="150"/>
        <end position="169"/>
    </location>
</feature>
<evidence type="ECO:0000313" key="4">
    <source>
        <dbReference type="EMBL" id="RJE20176.1"/>
    </source>
</evidence>
<comment type="caution">
    <text evidence="4">The sequence shown here is derived from an EMBL/GenBank/DDBJ whole genome shotgun (WGS) entry which is preliminary data.</text>
</comment>
<dbReference type="AlphaFoldDB" id="A0A3A2ZB92"/>
<dbReference type="InterPro" id="IPR011598">
    <property type="entry name" value="bHLH_dom"/>
</dbReference>